<comment type="similarity">
    <text evidence="2 4">Belongs to the UDP-N-acetylglucosamine 2-epimerase family.</text>
</comment>
<keyword evidence="7" id="KW-1185">Reference proteome</keyword>
<dbReference type="EMBL" id="JAEIOS010000015">
    <property type="protein sequence ID" value="MBI8990138.1"/>
    <property type="molecule type" value="Genomic_DNA"/>
</dbReference>
<evidence type="ECO:0000259" key="5">
    <source>
        <dbReference type="Pfam" id="PF02350"/>
    </source>
</evidence>
<comment type="caution">
    <text evidence="6">The sequence shown here is derived from an EMBL/GenBank/DDBJ whole genome shotgun (WGS) entry which is preliminary data.</text>
</comment>
<evidence type="ECO:0000256" key="1">
    <source>
        <dbReference type="ARBA" id="ARBA00023235"/>
    </source>
</evidence>
<proteinExistence type="inferred from homology"/>
<dbReference type="Gene3D" id="3.40.50.2000">
    <property type="entry name" value="Glycogen Phosphorylase B"/>
    <property type="match status" value="2"/>
</dbReference>
<dbReference type="GO" id="GO:0008761">
    <property type="term" value="F:UDP-N-acetylglucosamine 2-epimerase activity"/>
    <property type="evidence" value="ECO:0007669"/>
    <property type="project" value="UniProtKB-EC"/>
</dbReference>
<name>A0A934IA60_9CORY</name>
<evidence type="ECO:0000256" key="3">
    <source>
        <dbReference type="ARBA" id="ARBA00038858"/>
    </source>
</evidence>
<dbReference type="InterPro" id="IPR029767">
    <property type="entry name" value="WecB-like"/>
</dbReference>
<evidence type="ECO:0000313" key="6">
    <source>
        <dbReference type="EMBL" id="MBI8990138.1"/>
    </source>
</evidence>
<dbReference type="NCBIfam" id="TIGR00236">
    <property type="entry name" value="wecB"/>
    <property type="match status" value="1"/>
</dbReference>
<dbReference type="PANTHER" id="PTHR43174">
    <property type="entry name" value="UDP-N-ACETYLGLUCOSAMINE 2-EPIMERASE"/>
    <property type="match status" value="1"/>
</dbReference>
<dbReference type="InterPro" id="IPR003331">
    <property type="entry name" value="UDP_GlcNAc_Epimerase_2_dom"/>
</dbReference>
<keyword evidence="1 4" id="KW-0413">Isomerase</keyword>
<evidence type="ECO:0000256" key="2">
    <source>
        <dbReference type="ARBA" id="ARBA00038209"/>
    </source>
</evidence>
<dbReference type="Pfam" id="PF02350">
    <property type="entry name" value="Epimerase_2"/>
    <property type="match status" value="1"/>
</dbReference>
<reference evidence="6" key="1">
    <citation type="submission" date="2020-12" db="EMBL/GenBank/DDBJ databases">
        <title>Genome public.</title>
        <authorList>
            <person name="Sun Q."/>
        </authorList>
    </citation>
    <scope>NUCLEOTIDE SEQUENCE</scope>
    <source>
        <strain evidence="6">CCM 8863</strain>
    </source>
</reference>
<evidence type="ECO:0000256" key="4">
    <source>
        <dbReference type="RuleBase" id="RU003513"/>
    </source>
</evidence>
<dbReference type="Proteomes" id="UP000645966">
    <property type="component" value="Unassembled WGS sequence"/>
</dbReference>
<dbReference type="PANTHER" id="PTHR43174:SF2">
    <property type="entry name" value="UDP-N-ACETYLGLUCOSAMINE 2-EPIMERASE"/>
    <property type="match status" value="1"/>
</dbReference>
<gene>
    <name evidence="6" type="primary">wecB</name>
    <name evidence="6" type="ORF">JDV75_10290</name>
</gene>
<accession>A0A934IA60</accession>
<dbReference type="CDD" id="cd03786">
    <property type="entry name" value="GTB_UDP-GlcNAc_2-Epimerase"/>
    <property type="match status" value="1"/>
</dbReference>
<dbReference type="SUPFAM" id="SSF53756">
    <property type="entry name" value="UDP-Glycosyltransferase/glycogen phosphorylase"/>
    <property type="match status" value="1"/>
</dbReference>
<dbReference type="RefSeq" id="WP_198739160.1">
    <property type="nucleotide sequence ID" value="NZ_JAEIOS010000015.1"/>
</dbReference>
<sequence>MNRPTVMTVFGTRPEAIKVAPLIKCLEADERLRSVTVSTGQHREMLDQVNGMFNISPDVDLGIMRPDQGLNMIVARTLQGLDEILASREPRAVVVQGDTSTAMAAALAAFNREVPVVHLEAGLRTGNLKEPFPEEGNRKMIGQIAQLHLAPTVESRDNLIVEGVDPSTAVVTGNTVIDALLTAKRWDVSFSDNRLEEARDTGKRVVMVTTHRRENIEAMENIGQALRQLAERYPAITFVFPAHLNPKVRAAIIPQIEHCENVLVTDPLPYDQFTRLMAMSTFVLTDSGGVQEEAPSLGKPVLVMRNNTERPEAVHAGTVRLVGTRKEDIVHHSSKLLDDPVEYEKMANSVNPYGDGKAADRSVAAIAELLGIGSRLDDFRPFS</sequence>
<organism evidence="6 7">
    <name type="scientific">Corynebacterium meridianum</name>
    <dbReference type="NCBI Taxonomy" id="2765363"/>
    <lineage>
        <taxon>Bacteria</taxon>
        <taxon>Bacillati</taxon>
        <taxon>Actinomycetota</taxon>
        <taxon>Actinomycetes</taxon>
        <taxon>Mycobacteriales</taxon>
        <taxon>Corynebacteriaceae</taxon>
        <taxon>Corynebacterium</taxon>
    </lineage>
</organism>
<dbReference type="AlphaFoldDB" id="A0A934IA60"/>
<evidence type="ECO:0000313" key="7">
    <source>
        <dbReference type="Proteomes" id="UP000645966"/>
    </source>
</evidence>
<feature type="domain" description="UDP-N-acetylglucosamine 2-epimerase" evidence="5">
    <location>
        <begin position="26"/>
        <end position="366"/>
    </location>
</feature>
<dbReference type="EC" id="5.1.3.14" evidence="3"/>
<protein>
    <recommendedName>
        <fullName evidence="3">UDP-N-acetylglucosamine 2-epimerase (non-hydrolyzing)</fullName>
        <ecNumber evidence="3">5.1.3.14</ecNumber>
    </recommendedName>
</protein>